<keyword evidence="2" id="KW-1185">Reference proteome</keyword>
<dbReference type="Proteomes" id="UP001497512">
    <property type="component" value="Chromosome 13"/>
</dbReference>
<sequence>MFDSLATNRRTLRCMTQNKLCRKSALKCASFSLIIALAMAKFFPVATPMLPNLLWPVDDDDHDVLQPLMIYGRSSRLILHQRINSCSYYDNLRVSPASRRLSVITKPRWSLS</sequence>
<name>A0ABP0TNI9_9BRYO</name>
<protein>
    <submittedName>
        <fullName evidence="1">Uncharacterized protein</fullName>
    </submittedName>
</protein>
<accession>A0ABP0TNI9</accession>
<dbReference type="EMBL" id="OZ019905">
    <property type="protein sequence ID" value="CAK9201124.1"/>
    <property type="molecule type" value="Genomic_DNA"/>
</dbReference>
<gene>
    <name evidence="1" type="ORF">CSSPTR1EN2_LOCUS5750</name>
</gene>
<reference evidence="1" key="1">
    <citation type="submission" date="2024-02" db="EMBL/GenBank/DDBJ databases">
        <authorList>
            <consortium name="ELIXIR-Norway"/>
            <consortium name="Elixir Norway"/>
        </authorList>
    </citation>
    <scope>NUCLEOTIDE SEQUENCE</scope>
</reference>
<evidence type="ECO:0000313" key="2">
    <source>
        <dbReference type="Proteomes" id="UP001497512"/>
    </source>
</evidence>
<organism evidence="1 2">
    <name type="scientific">Sphagnum troendelagicum</name>
    <dbReference type="NCBI Taxonomy" id="128251"/>
    <lineage>
        <taxon>Eukaryota</taxon>
        <taxon>Viridiplantae</taxon>
        <taxon>Streptophyta</taxon>
        <taxon>Embryophyta</taxon>
        <taxon>Bryophyta</taxon>
        <taxon>Sphagnophytina</taxon>
        <taxon>Sphagnopsida</taxon>
        <taxon>Sphagnales</taxon>
        <taxon>Sphagnaceae</taxon>
        <taxon>Sphagnum</taxon>
    </lineage>
</organism>
<evidence type="ECO:0000313" key="1">
    <source>
        <dbReference type="EMBL" id="CAK9201124.1"/>
    </source>
</evidence>
<proteinExistence type="predicted"/>